<dbReference type="Proteomes" id="UP001162060">
    <property type="component" value="Unassembled WGS sequence"/>
</dbReference>
<evidence type="ECO:0000313" key="2">
    <source>
        <dbReference type="Proteomes" id="UP001162060"/>
    </source>
</evidence>
<comment type="caution">
    <text evidence="1">The sequence shown here is derived from an EMBL/GenBank/DDBJ whole genome shotgun (WGS) entry which is preliminary data.</text>
</comment>
<dbReference type="AlphaFoldDB" id="A0AAV1VCD6"/>
<proteinExistence type="predicted"/>
<name>A0AAV1VCD6_9STRA</name>
<accession>A0AAV1VCD6</accession>
<reference evidence="1" key="1">
    <citation type="submission" date="2024-01" db="EMBL/GenBank/DDBJ databases">
        <authorList>
            <person name="Webb A."/>
        </authorList>
    </citation>
    <scope>NUCLEOTIDE SEQUENCE</scope>
    <source>
        <strain evidence="1">Pm1</strain>
    </source>
</reference>
<protein>
    <submittedName>
        <fullName evidence="1">Uncharacterized protein</fullName>
    </submittedName>
</protein>
<sequence>MARYRVYTDRGLGASSSLRRVIYSRQTGEDLVRKASSKTAWISEVHRHVYSVCRSFNAANALVIVSTEVNAYTPKDRALGLRLMLDVLDDELSVSEALLAYRCIKRNEAFALEHPSCSLSRVLVVNACELCAEYLCHCVCGRDVN</sequence>
<organism evidence="1 2">
    <name type="scientific">Peronospora matthiolae</name>
    <dbReference type="NCBI Taxonomy" id="2874970"/>
    <lineage>
        <taxon>Eukaryota</taxon>
        <taxon>Sar</taxon>
        <taxon>Stramenopiles</taxon>
        <taxon>Oomycota</taxon>
        <taxon>Peronosporomycetes</taxon>
        <taxon>Peronosporales</taxon>
        <taxon>Peronosporaceae</taxon>
        <taxon>Peronospora</taxon>
    </lineage>
</organism>
<evidence type="ECO:0000313" key="1">
    <source>
        <dbReference type="EMBL" id="CAK7944007.1"/>
    </source>
</evidence>
<gene>
    <name evidence="1" type="ORF">PM001_LOCUS29157</name>
</gene>
<dbReference type="EMBL" id="CAKLBY020000305">
    <property type="protein sequence ID" value="CAK7944007.1"/>
    <property type="molecule type" value="Genomic_DNA"/>
</dbReference>